<dbReference type="PANTHER" id="PTHR47354:SF5">
    <property type="entry name" value="PROTEIN RFBI"/>
    <property type="match status" value="1"/>
</dbReference>
<name>A0A126SXI9_9BACT</name>
<protein>
    <submittedName>
        <fullName evidence="3">Ferredoxin reductase</fullName>
    </submittedName>
</protein>
<dbReference type="InterPro" id="IPR001433">
    <property type="entry name" value="OxRdtase_FAD/NAD-bd"/>
</dbReference>
<dbReference type="PANTHER" id="PTHR47354">
    <property type="entry name" value="NADH OXIDOREDUCTASE HCR"/>
    <property type="match status" value="1"/>
</dbReference>
<dbReference type="InterPro" id="IPR008333">
    <property type="entry name" value="Cbr1-like_FAD-bd_dom"/>
</dbReference>
<dbReference type="Pfam" id="PF00175">
    <property type="entry name" value="NAD_binding_1"/>
    <property type="match status" value="1"/>
</dbReference>
<dbReference type="SUPFAM" id="SSF54292">
    <property type="entry name" value="2Fe-2S ferredoxin-like"/>
    <property type="match status" value="1"/>
</dbReference>
<dbReference type="GO" id="GO:0016491">
    <property type="term" value="F:oxidoreductase activity"/>
    <property type="evidence" value="ECO:0007669"/>
    <property type="project" value="InterPro"/>
</dbReference>
<dbReference type="InterPro" id="IPR012675">
    <property type="entry name" value="Beta-grasp_dom_sf"/>
</dbReference>
<dbReference type="CDD" id="cd06190">
    <property type="entry name" value="T4MO_e_transfer_like"/>
    <property type="match status" value="1"/>
</dbReference>
<dbReference type="InterPro" id="IPR039261">
    <property type="entry name" value="FNR_nucleotide-bd"/>
</dbReference>
<dbReference type="Pfam" id="PF00111">
    <property type="entry name" value="Fer2"/>
    <property type="match status" value="1"/>
</dbReference>
<proteinExistence type="predicted"/>
<dbReference type="Gene3D" id="3.10.20.30">
    <property type="match status" value="1"/>
</dbReference>
<evidence type="ECO:0000259" key="2">
    <source>
        <dbReference type="PROSITE" id="PS51384"/>
    </source>
</evidence>
<dbReference type="InterPro" id="IPR017927">
    <property type="entry name" value="FAD-bd_FR_type"/>
</dbReference>
<dbReference type="InterPro" id="IPR006058">
    <property type="entry name" value="2Fe2S_fd_BS"/>
</dbReference>
<dbReference type="Gene3D" id="3.40.50.80">
    <property type="entry name" value="Nucleotide-binding domain of ferredoxin-NADP reductase (FNR) module"/>
    <property type="match status" value="1"/>
</dbReference>
<dbReference type="PRINTS" id="PR00371">
    <property type="entry name" value="FPNCR"/>
</dbReference>
<dbReference type="InterPro" id="IPR036010">
    <property type="entry name" value="2Fe-2S_ferredoxin-like_sf"/>
</dbReference>
<dbReference type="PROSITE" id="PS51384">
    <property type="entry name" value="FAD_FR"/>
    <property type="match status" value="1"/>
</dbReference>
<reference evidence="3" key="1">
    <citation type="journal article" date="2016" name="Appl. Environ. Microbiol.">
        <title>Functional Metagenomics of a Biostimulated Petroleum-Contaminated Soil Reveals an Extraordinary Diversity of Extradiol Dioxygenases.</title>
        <authorList>
            <person name="Terron-Gonzalez L."/>
            <person name="Martin-Cabello G."/>
            <person name="Ferrer M."/>
            <person name="Santero E."/>
        </authorList>
    </citation>
    <scope>NUCLEOTIDE SEQUENCE</scope>
</reference>
<dbReference type="AlphaFoldDB" id="A0A126SXI9"/>
<accession>A0A126SXI9</accession>
<evidence type="ECO:0000313" key="3">
    <source>
        <dbReference type="EMBL" id="AMK59014.1"/>
    </source>
</evidence>
<dbReference type="CDD" id="cd00207">
    <property type="entry name" value="fer2"/>
    <property type="match status" value="1"/>
</dbReference>
<dbReference type="GO" id="GO:0051537">
    <property type="term" value="F:2 iron, 2 sulfur cluster binding"/>
    <property type="evidence" value="ECO:0007669"/>
    <property type="project" value="InterPro"/>
</dbReference>
<dbReference type="Pfam" id="PF00970">
    <property type="entry name" value="FAD_binding_6"/>
    <property type="match status" value="1"/>
</dbReference>
<dbReference type="InterPro" id="IPR001041">
    <property type="entry name" value="2Fe-2S_ferredoxin-type"/>
</dbReference>
<evidence type="ECO:0000259" key="1">
    <source>
        <dbReference type="PROSITE" id="PS51085"/>
    </source>
</evidence>
<dbReference type="SUPFAM" id="SSF63380">
    <property type="entry name" value="Riboflavin synthase domain-like"/>
    <property type="match status" value="1"/>
</dbReference>
<dbReference type="EMBL" id="KU144965">
    <property type="protein sequence ID" value="AMK59014.1"/>
    <property type="molecule type" value="Genomic_DNA"/>
</dbReference>
<dbReference type="PROSITE" id="PS00197">
    <property type="entry name" value="2FE2S_FER_1"/>
    <property type="match status" value="1"/>
</dbReference>
<organism evidence="3">
    <name type="scientific">uncultured bacterium UPO35</name>
    <dbReference type="NCBI Taxonomy" id="1776962"/>
    <lineage>
        <taxon>Bacteria</taxon>
        <taxon>environmental samples</taxon>
    </lineage>
</organism>
<feature type="domain" description="2Fe-2S ferredoxin-type" evidence="1">
    <location>
        <begin position="2"/>
        <end position="96"/>
    </location>
</feature>
<dbReference type="PRINTS" id="PR00410">
    <property type="entry name" value="PHEHYDRXLASE"/>
</dbReference>
<dbReference type="SUPFAM" id="SSF52343">
    <property type="entry name" value="Ferredoxin reductase-like, C-terminal NADP-linked domain"/>
    <property type="match status" value="1"/>
</dbReference>
<dbReference type="InterPro" id="IPR017938">
    <property type="entry name" value="Riboflavin_synthase-like_b-brl"/>
</dbReference>
<dbReference type="PROSITE" id="PS51085">
    <property type="entry name" value="2FE2S_FER_2"/>
    <property type="match status" value="1"/>
</dbReference>
<dbReference type="InterPro" id="IPR001709">
    <property type="entry name" value="Flavoprot_Pyr_Nucl_cyt_Rdtase"/>
</dbReference>
<feature type="domain" description="FAD-binding FR-type" evidence="2">
    <location>
        <begin position="102"/>
        <end position="201"/>
    </location>
</feature>
<dbReference type="Gene3D" id="2.40.30.10">
    <property type="entry name" value="Translation factors"/>
    <property type="match status" value="1"/>
</dbReference>
<dbReference type="InterPro" id="IPR050415">
    <property type="entry name" value="MRET"/>
</dbReference>
<sequence length="340" mass="37496">MSTNAVVVEGTELTISCKADETLLNAALRQGIGFPYECNSGGCGSCYFDLLEGEMADLWPQAPGLSERSRSRGRRLACQSIPNGSCKIKARLSEEYVPKVRPQRSTARLTQIISLTHDMKQFSLETESPADFLAGQFALLRFPGLESWRAYSMSNNRNDQHLWEFIIKRVPNGKGTGLLFDTMKVGDTLTLDGPYGLAYLRTDAPRDIVCVGGGSGLSPMMAIARAAAAEPALRDRSITMFYGGRAPRDLAANDLFNADPALKARVKLICAISDDAAADAAQWQGERGFIHEVLMRHLQGSFTTNEYYFCGPPPMTNALQNLLVQEQKVPLQQLHFDRFF</sequence>